<evidence type="ECO:0000313" key="2">
    <source>
        <dbReference type="EMBL" id="CAL8112459.1"/>
    </source>
</evidence>
<comment type="caution">
    <text evidence="2">The sequence shown here is derived from an EMBL/GenBank/DDBJ whole genome shotgun (WGS) entry which is preliminary data.</text>
</comment>
<name>A0ABP1R224_9HEXA</name>
<feature type="compositionally biased region" description="Low complexity" evidence="1">
    <location>
        <begin position="61"/>
        <end position="73"/>
    </location>
</feature>
<dbReference type="EMBL" id="CAXLJM020000048">
    <property type="protein sequence ID" value="CAL8112459.1"/>
    <property type="molecule type" value="Genomic_DNA"/>
</dbReference>
<dbReference type="Proteomes" id="UP001642540">
    <property type="component" value="Unassembled WGS sequence"/>
</dbReference>
<protein>
    <submittedName>
        <fullName evidence="2">Uncharacterized protein</fullName>
    </submittedName>
</protein>
<feature type="region of interest" description="Disordered" evidence="1">
    <location>
        <begin position="60"/>
        <end position="82"/>
    </location>
</feature>
<keyword evidence="3" id="KW-1185">Reference proteome</keyword>
<gene>
    <name evidence="2" type="ORF">ODALV1_LOCUS15658</name>
</gene>
<accession>A0ABP1R224</accession>
<evidence type="ECO:0000313" key="3">
    <source>
        <dbReference type="Proteomes" id="UP001642540"/>
    </source>
</evidence>
<evidence type="ECO:0000256" key="1">
    <source>
        <dbReference type="SAM" id="MobiDB-lite"/>
    </source>
</evidence>
<organism evidence="2 3">
    <name type="scientific">Orchesella dallaii</name>
    <dbReference type="NCBI Taxonomy" id="48710"/>
    <lineage>
        <taxon>Eukaryota</taxon>
        <taxon>Metazoa</taxon>
        <taxon>Ecdysozoa</taxon>
        <taxon>Arthropoda</taxon>
        <taxon>Hexapoda</taxon>
        <taxon>Collembola</taxon>
        <taxon>Entomobryomorpha</taxon>
        <taxon>Entomobryoidea</taxon>
        <taxon>Orchesellidae</taxon>
        <taxon>Orchesellinae</taxon>
        <taxon>Orchesella</taxon>
    </lineage>
</organism>
<proteinExistence type="predicted"/>
<sequence>MPVSAGNAAVQQKPYVFKYGQDFQLLNAPSPPLSSVLDTTVVKDAIQDGFKEALYKLSPLPSTSQPSRESSQSGDLFASPSIPSNSRVPRRVYEPFIEVRGQRIPAEFFHCEKVGCRCKVHNDCLGLPTGIFAAVARVVPWYCTLHVGVGRVPPPDINDLSAHSVPS</sequence>
<reference evidence="2 3" key="1">
    <citation type="submission" date="2024-08" db="EMBL/GenBank/DDBJ databases">
        <authorList>
            <person name="Cucini C."/>
            <person name="Frati F."/>
        </authorList>
    </citation>
    <scope>NUCLEOTIDE SEQUENCE [LARGE SCALE GENOMIC DNA]</scope>
</reference>